<dbReference type="GeneID" id="2911684"/>
<dbReference type="PROSITE" id="PS50011">
    <property type="entry name" value="PROTEIN_KINASE_DOM"/>
    <property type="match status" value="1"/>
</dbReference>
<dbReference type="RefSeq" id="XP_504075.3">
    <property type="nucleotide sequence ID" value="XM_504075.3"/>
</dbReference>
<feature type="binding site" evidence="6">
    <location>
        <position position="420"/>
    </location>
    <ligand>
        <name>ATP</name>
        <dbReference type="ChEBI" id="CHEBI:30616"/>
    </ligand>
</feature>
<dbReference type="VEuPathDB" id="FungiDB:YALI0_E17743g"/>
<keyword evidence="2" id="KW-0808">Transferase</keyword>
<dbReference type="VEuPathDB" id="FungiDB:YALI1_E21053g"/>
<evidence type="ECO:0000256" key="2">
    <source>
        <dbReference type="ARBA" id="ARBA00022679"/>
    </source>
</evidence>
<dbReference type="Pfam" id="PF00069">
    <property type="entry name" value="Pkinase"/>
    <property type="match status" value="1"/>
</dbReference>
<dbReference type="Gene3D" id="1.10.510.10">
    <property type="entry name" value="Transferase(Phosphotransferase) domain 1"/>
    <property type="match status" value="1"/>
</dbReference>
<evidence type="ECO:0000256" key="4">
    <source>
        <dbReference type="ARBA" id="ARBA00022777"/>
    </source>
</evidence>
<feature type="region of interest" description="Disordered" evidence="7">
    <location>
        <begin position="1"/>
        <end position="321"/>
    </location>
</feature>
<sequence>MTVQTSTEAVDELQPVPEACGSCESFDGCVNGHSHYPQATQAQPTQATQAQAPVASPTQPMSSPPPTQPQPVPGSRPPGRTPSGVSSYDAPMRSSTSMGSQNGGGMILDTDLPSHQDTKLKVGSYVPSSGEETTDDEGINFMATRRFPPRTSPPREKENVHHDADTGSPHGSLEKKKSSRGLSRLFSKTKLFDHKDHSKDHAKDDHSKRERGFSLTRRFTNKEKKDKEKDHSHPGGMDVPKARPRTNTLDTHANLPHSTRSPSGYTRGSSVPTKSITRANTDTELSCKEQSLSSLRNGGHATSAGGMPLSPGTSRRYSGHQPLRPRVMTQTRQPSLPHNSDICDIPFVPSTPKYLLSPAKIMKPSEFLPPEYNTDPPDMDICTKYAAEKKLSKTKQLGRGATAVVEKVNEIESKMVRAVKIYNKRSADTDAKDFYDSVAEEYVISRKLQGHRNIVRVMELCLGYHDSWCCVMEFCPQGDMFSLLESYKAQKKKMPKDERNCLFRQLLMGVAFMHRNGVAHRDIKPENLLLTDGTLKITDFGVSVQMFDPEVPDGPIKYCAGISGSEPYISPEVFESKVSYKEDTPEQLIGRYDGRLLDVWSCAIVFVNLVLNGGLFAKASMDDLNYKKFQDELDRYWRREENFQKFHRNELTGKGSQLDLSDSCGNGATQMGALEAALQEEANLVSSVVPSPRQSSSNLTGMGSISRSDLRLGGGEMAPLPYFNEMGSGLKRLIARMLMHDPRDRPYMPEIISSTSVRNIGMCFPVDNMEDYAPDQYVKGSLAELYGYDLAIKRVTSADQTLKKEEKFVRNHNHEPLSAPPSTFGIGTFRDPY</sequence>
<feature type="compositionally biased region" description="Basic and acidic residues" evidence="7">
    <location>
        <begin position="190"/>
        <end position="212"/>
    </location>
</feature>
<reference evidence="9 10" key="1">
    <citation type="journal article" date="2016" name="PLoS ONE">
        <title>Sequence Assembly of Yarrowia lipolytica Strain W29/CLIB89 Shows Transposable Element Diversity.</title>
        <authorList>
            <person name="Magnan C."/>
            <person name="Yu J."/>
            <person name="Chang I."/>
            <person name="Jahn E."/>
            <person name="Kanomata Y."/>
            <person name="Wu J."/>
            <person name="Zeller M."/>
            <person name="Oakes M."/>
            <person name="Baldi P."/>
            <person name="Sandmeyer S."/>
        </authorList>
    </citation>
    <scope>NUCLEOTIDE SEQUENCE [LARGE SCALE GENOMIC DNA]</scope>
    <source>
        <strain evidence="10">CLIB89(W29)</strain>
    </source>
</reference>
<evidence type="ECO:0000256" key="1">
    <source>
        <dbReference type="ARBA" id="ARBA00022527"/>
    </source>
</evidence>
<evidence type="ECO:0000256" key="3">
    <source>
        <dbReference type="ARBA" id="ARBA00022741"/>
    </source>
</evidence>
<name>A0A1D8NIU9_YARLL</name>
<dbReference type="PROSITE" id="PS00107">
    <property type="entry name" value="PROTEIN_KINASE_ATP"/>
    <property type="match status" value="1"/>
</dbReference>
<dbReference type="PANTHER" id="PTHR24345">
    <property type="entry name" value="SERINE/THREONINE-PROTEIN KINASE PLK"/>
    <property type="match status" value="1"/>
</dbReference>
<feature type="domain" description="Protein kinase" evidence="8">
    <location>
        <begin position="391"/>
        <end position="757"/>
    </location>
</feature>
<dbReference type="InterPro" id="IPR017441">
    <property type="entry name" value="Protein_kinase_ATP_BS"/>
</dbReference>
<dbReference type="InterPro" id="IPR011009">
    <property type="entry name" value="Kinase-like_dom_sf"/>
</dbReference>
<dbReference type="PANTHER" id="PTHR24345:SF0">
    <property type="entry name" value="CELL CYCLE SERINE_THREONINE-PROTEIN KINASE CDC5_MSD2"/>
    <property type="match status" value="1"/>
</dbReference>
<dbReference type="GO" id="GO:0005634">
    <property type="term" value="C:nucleus"/>
    <property type="evidence" value="ECO:0007669"/>
    <property type="project" value="TreeGrafter"/>
</dbReference>
<dbReference type="Gene3D" id="3.30.200.20">
    <property type="entry name" value="Phosphorylase Kinase, domain 1"/>
    <property type="match status" value="1"/>
</dbReference>
<evidence type="ECO:0000313" key="10">
    <source>
        <dbReference type="Proteomes" id="UP000182444"/>
    </source>
</evidence>
<feature type="compositionally biased region" description="Basic and acidic residues" evidence="7">
    <location>
        <begin position="153"/>
        <end position="165"/>
    </location>
</feature>
<dbReference type="KEGG" id="yli:2911684"/>
<dbReference type="SMART" id="SM00220">
    <property type="entry name" value="S_TKc"/>
    <property type="match status" value="1"/>
</dbReference>
<evidence type="ECO:0000313" key="9">
    <source>
        <dbReference type="EMBL" id="AOW05563.1"/>
    </source>
</evidence>
<gene>
    <name evidence="9" type="ORF">YALI1_E21053g</name>
</gene>
<feature type="compositionally biased region" description="Basic and acidic residues" evidence="7">
    <location>
        <begin position="220"/>
        <end position="233"/>
    </location>
</feature>
<evidence type="ECO:0000256" key="7">
    <source>
        <dbReference type="SAM" id="MobiDB-lite"/>
    </source>
</evidence>
<dbReference type="Proteomes" id="UP000182444">
    <property type="component" value="Chromosome 1E"/>
</dbReference>
<dbReference type="eggNOG" id="KOG0590">
    <property type="taxonomic scope" value="Eukaryota"/>
</dbReference>
<keyword evidence="5 6" id="KW-0067">ATP-binding</keyword>
<keyword evidence="3 6" id="KW-0547">Nucleotide-binding</keyword>
<dbReference type="GO" id="GO:0005524">
    <property type="term" value="F:ATP binding"/>
    <property type="evidence" value="ECO:0007669"/>
    <property type="project" value="UniProtKB-UniRule"/>
</dbReference>
<keyword evidence="4" id="KW-0418">Kinase</keyword>
<feature type="compositionally biased region" description="Pro residues" evidence="7">
    <location>
        <begin position="62"/>
        <end position="80"/>
    </location>
</feature>
<dbReference type="SUPFAM" id="SSF56112">
    <property type="entry name" value="Protein kinase-like (PK-like)"/>
    <property type="match status" value="1"/>
</dbReference>
<proteinExistence type="predicted"/>
<dbReference type="AlphaFoldDB" id="A0A1D8NIU9"/>
<evidence type="ECO:0000256" key="6">
    <source>
        <dbReference type="PROSITE-ProRule" id="PRU10141"/>
    </source>
</evidence>
<dbReference type="InterPro" id="IPR000719">
    <property type="entry name" value="Prot_kinase_dom"/>
</dbReference>
<organism evidence="9 10">
    <name type="scientific">Yarrowia lipolytica</name>
    <name type="common">Candida lipolytica</name>
    <dbReference type="NCBI Taxonomy" id="4952"/>
    <lineage>
        <taxon>Eukaryota</taxon>
        <taxon>Fungi</taxon>
        <taxon>Dikarya</taxon>
        <taxon>Ascomycota</taxon>
        <taxon>Saccharomycotina</taxon>
        <taxon>Dipodascomycetes</taxon>
        <taxon>Dipodascales</taxon>
        <taxon>Dipodascales incertae sedis</taxon>
        <taxon>Yarrowia</taxon>
    </lineage>
</organism>
<feature type="compositionally biased region" description="Low complexity" evidence="7">
    <location>
        <begin position="37"/>
        <end position="61"/>
    </location>
</feature>
<keyword evidence="1" id="KW-0723">Serine/threonine-protein kinase</keyword>
<feature type="compositionally biased region" description="Polar residues" evidence="7">
    <location>
        <begin position="245"/>
        <end position="296"/>
    </location>
</feature>
<accession>A0A1D8NIU9</accession>
<dbReference type="CDD" id="cd13994">
    <property type="entry name" value="STKc_HAL4_like"/>
    <property type="match status" value="1"/>
</dbReference>
<protein>
    <recommendedName>
        <fullName evidence="8">Protein kinase domain-containing protein</fullName>
    </recommendedName>
</protein>
<evidence type="ECO:0000259" key="8">
    <source>
        <dbReference type="PROSITE" id="PS50011"/>
    </source>
</evidence>
<dbReference type="InterPro" id="IPR008271">
    <property type="entry name" value="Ser/Thr_kinase_AS"/>
</dbReference>
<dbReference type="PROSITE" id="PS00108">
    <property type="entry name" value="PROTEIN_KINASE_ST"/>
    <property type="match status" value="1"/>
</dbReference>
<evidence type="ECO:0000256" key="5">
    <source>
        <dbReference type="ARBA" id="ARBA00022840"/>
    </source>
</evidence>
<dbReference type="EMBL" id="CP017557">
    <property type="protein sequence ID" value="AOW05563.1"/>
    <property type="molecule type" value="Genomic_DNA"/>
</dbReference>
<dbReference type="GO" id="GO:0004674">
    <property type="term" value="F:protein serine/threonine kinase activity"/>
    <property type="evidence" value="ECO:0007669"/>
    <property type="project" value="UniProtKB-KW"/>
</dbReference>